<proteinExistence type="predicted"/>
<evidence type="ECO:0000313" key="2">
    <source>
        <dbReference type="Proteomes" id="UP000827814"/>
    </source>
</evidence>
<sequence length="483" mass="51246">MTDLTNVWPSWGQNGELPPVGFFYEGGDRVNEKHLDALWDSLHDEWNELIAGITNRVSDLHGNVALNSGLVASDGGSTDVNISASTAGAYVDGQKLDSVSADTVSLAADGTARTDTIQLAANGTLTANYNSTSADANKMKIAEVDVTVGNDISAIRQHTNRLTDIRAQEAEPSAPATGSGIWYDSDAGKYKVYDSGWGPLATESWTNTNFYDKSEADGRYVNETGDTMSGTLDLGGNDLESGSTTIWDESASYIPQGRLQNDNVTVAGNSVSLGGSTGINFGDLGGSLNLGGDKIFNVDAIELNNIEFSELNANELGYDQSDGLAYDDGSTTVRFYDNNANRPALGDLSNVSASGEGSGNNFDADTVDGRHANDIDGFVETAPNHLDLDASLPNNTWVSLYSNASGVKVLSATFYSREQNDKGQQTDIRITFGDSTQLTYQAPYNNISGDSINISAIAGLKDVTEIEARGDTDMSIDAEIIYA</sequence>
<reference evidence="1" key="1">
    <citation type="submission" date="2021-05" db="EMBL/GenBank/DDBJ databases">
        <title>Diversity, taxonomy and evolution of archaeal viruses of the class Caudoviricetes.</title>
        <authorList>
            <person name="Liu Y."/>
            <person name="Demina T.A."/>
            <person name="Roux S."/>
            <person name="Aiewsakun P."/>
            <person name="Kazlauskas D."/>
            <person name="Simmonds P."/>
            <person name="Prangishvili D."/>
            <person name="Oksanen H.M."/>
            <person name="Krupovic M."/>
        </authorList>
    </citation>
    <scope>NUCLEOTIDE SEQUENCE</scope>
    <source>
        <strain evidence="1">HATV-2/44</strain>
    </source>
</reference>
<dbReference type="Proteomes" id="UP000827814">
    <property type="component" value="Segment"/>
</dbReference>
<accession>A0AAE8Y0K4</accession>
<dbReference type="EMBL" id="MZ334525">
    <property type="protein sequence ID" value="UBF23181.1"/>
    <property type="molecule type" value="Genomic_DNA"/>
</dbReference>
<gene>
    <name evidence="1" type="ORF">HATV-2_gp30</name>
</gene>
<keyword evidence="2" id="KW-1185">Reference proteome</keyword>
<protein>
    <submittedName>
        <fullName evidence="1">Uncharacterized protein</fullName>
    </submittedName>
</protein>
<name>A0AAE8Y0K4_9CAUD</name>
<organism evidence="1 2">
    <name type="scientific">Haloarcula tailed virus 2</name>
    <dbReference type="NCBI Taxonomy" id="2877989"/>
    <lineage>
        <taxon>Viruses</taxon>
        <taxon>Duplodnaviria</taxon>
        <taxon>Heunggongvirae</taxon>
        <taxon>Uroviricota</taxon>
        <taxon>Caudoviricetes</taxon>
        <taxon>Thumleimavirales</taxon>
        <taxon>Soleiviridae</taxon>
        <taxon>Eilatmyovirus</taxon>
        <taxon>Eilatmyovirus salis</taxon>
        <taxon>Eilatmyovirus HATV2</taxon>
    </lineage>
</organism>
<evidence type="ECO:0000313" key="1">
    <source>
        <dbReference type="EMBL" id="UBF23181.1"/>
    </source>
</evidence>